<name>A0AA39IFN5_9BILA</name>
<organism evidence="4 5">
    <name type="scientific">Steinernema hermaphroditum</name>
    <dbReference type="NCBI Taxonomy" id="289476"/>
    <lineage>
        <taxon>Eukaryota</taxon>
        <taxon>Metazoa</taxon>
        <taxon>Ecdysozoa</taxon>
        <taxon>Nematoda</taxon>
        <taxon>Chromadorea</taxon>
        <taxon>Rhabditida</taxon>
        <taxon>Tylenchina</taxon>
        <taxon>Panagrolaimomorpha</taxon>
        <taxon>Strongyloidoidea</taxon>
        <taxon>Steinernematidae</taxon>
        <taxon>Steinernema</taxon>
    </lineage>
</organism>
<evidence type="ECO:0000313" key="5">
    <source>
        <dbReference type="Proteomes" id="UP001175271"/>
    </source>
</evidence>
<reference evidence="4" key="1">
    <citation type="submission" date="2023-06" db="EMBL/GenBank/DDBJ databases">
        <title>Genomic analysis of the entomopathogenic nematode Steinernema hermaphroditum.</title>
        <authorList>
            <person name="Schwarz E.M."/>
            <person name="Heppert J.K."/>
            <person name="Baniya A."/>
            <person name="Schwartz H.T."/>
            <person name="Tan C.-H."/>
            <person name="Antoshechkin I."/>
            <person name="Sternberg P.W."/>
            <person name="Goodrich-Blair H."/>
            <person name="Dillman A.R."/>
        </authorList>
    </citation>
    <scope>NUCLEOTIDE SEQUENCE</scope>
    <source>
        <strain evidence="4">PS9179</strain>
        <tissue evidence="4">Whole animal</tissue>
    </source>
</reference>
<feature type="transmembrane region" description="Helical" evidence="3">
    <location>
        <begin position="12"/>
        <end position="32"/>
    </location>
</feature>
<feature type="region of interest" description="Disordered" evidence="2">
    <location>
        <begin position="237"/>
        <end position="307"/>
    </location>
</feature>
<feature type="compositionally biased region" description="Polar residues" evidence="2">
    <location>
        <begin position="281"/>
        <end position="307"/>
    </location>
</feature>
<feature type="coiled-coil region" evidence="1">
    <location>
        <begin position="178"/>
        <end position="205"/>
    </location>
</feature>
<feature type="coiled-coil region" evidence="1">
    <location>
        <begin position="103"/>
        <end position="137"/>
    </location>
</feature>
<evidence type="ECO:0000256" key="3">
    <source>
        <dbReference type="SAM" id="Phobius"/>
    </source>
</evidence>
<evidence type="ECO:0000313" key="4">
    <source>
        <dbReference type="EMBL" id="KAK0422214.1"/>
    </source>
</evidence>
<feature type="compositionally biased region" description="Polar residues" evidence="2">
    <location>
        <begin position="237"/>
        <end position="263"/>
    </location>
</feature>
<proteinExistence type="predicted"/>
<gene>
    <name evidence="4" type="ORF">QR680_007436</name>
</gene>
<accession>A0AA39IFN5</accession>
<feature type="transmembrane region" description="Helical" evidence="3">
    <location>
        <begin position="44"/>
        <end position="65"/>
    </location>
</feature>
<keyword evidence="3" id="KW-0812">Transmembrane</keyword>
<keyword evidence="3" id="KW-1133">Transmembrane helix</keyword>
<dbReference type="EMBL" id="JAUCMV010000001">
    <property type="protein sequence ID" value="KAK0422214.1"/>
    <property type="molecule type" value="Genomic_DNA"/>
</dbReference>
<keyword evidence="1" id="KW-0175">Coiled coil</keyword>
<evidence type="ECO:0000256" key="2">
    <source>
        <dbReference type="SAM" id="MobiDB-lite"/>
    </source>
</evidence>
<keyword evidence="3" id="KW-0472">Membrane</keyword>
<evidence type="ECO:0000256" key="1">
    <source>
        <dbReference type="SAM" id="Coils"/>
    </source>
</evidence>
<keyword evidence="5" id="KW-1185">Reference proteome</keyword>
<comment type="caution">
    <text evidence="4">The sequence shown here is derived from an EMBL/GenBank/DDBJ whole genome shotgun (WGS) entry which is preliminary data.</text>
</comment>
<sequence>MYRSRFNNPFFRLCFVIGVVDCFGYLTFYFFFKLPMFSIASSIYGSPFFSSLAFTTSIHFSLFVIRGTSLCRVRDCAWTAVVGGRGIPEPILKTDPSQESDRGERLEDRKKKMAMDLKELKDEMQKLGQSFEKKNSEDATRNLDLYPSYLGTKVGAALGHSYDKMAVILPLTSTSQLTPRKEDELRRLIEQADRLEEQHRKLTSDFDRDSTRIEYQLLRNGEQILLELNRPTSNLVSPYPSQSVLPASGNPTVSPTKFLSQPPETRKPPTHQLPQKRDVHSFSNATTLSYGSVSSDSETPSNLSSTAPAHFRAEHSYCN</sequence>
<dbReference type="Proteomes" id="UP001175271">
    <property type="component" value="Unassembled WGS sequence"/>
</dbReference>
<dbReference type="AlphaFoldDB" id="A0AA39IFN5"/>
<protein>
    <submittedName>
        <fullName evidence="4">Uncharacterized protein</fullName>
    </submittedName>
</protein>